<comment type="caution">
    <text evidence="1">The sequence shown here is derived from an EMBL/GenBank/DDBJ whole genome shotgun (WGS) entry which is preliminary data.</text>
</comment>
<dbReference type="EMBL" id="BMAT01003616">
    <property type="protein sequence ID" value="GFR58581.1"/>
    <property type="molecule type" value="Genomic_DNA"/>
</dbReference>
<evidence type="ECO:0000313" key="2">
    <source>
        <dbReference type="Proteomes" id="UP000762676"/>
    </source>
</evidence>
<evidence type="ECO:0000313" key="1">
    <source>
        <dbReference type="EMBL" id="GFR58581.1"/>
    </source>
</evidence>
<proteinExistence type="predicted"/>
<dbReference type="Proteomes" id="UP000762676">
    <property type="component" value="Unassembled WGS sequence"/>
</dbReference>
<gene>
    <name evidence="1" type="ORF">ElyMa_001771400</name>
</gene>
<reference evidence="1 2" key="1">
    <citation type="journal article" date="2021" name="Elife">
        <title>Chloroplast acquisition without the gene transfer in kleptoplastic sea slugs, Plakobranchus ocellatus.</title>
        <authorList>
            <person name="Maeda T."/>
            <person name="Takahashi S."/>
            <person name="Yoshida T."/>
            <person name="Shimamura S."/>
            <person name="Takaki Y."/>
            <person name="Nagai Y."/>
            <person name="Toyoda A."/>
            <person name="Suzuki Y."/>
            <person name="Arimoto A."/>
            <person name="Ishii H."/>
            <person name="Satoh N."/>
            <person name="Nishiyama T."/>
            <person name="Hasebe M."/>
            <person name="Maruyama T."/>
            <person name="Minagawa J."/>
            <person name="Obokata J."/>
            <person name="Shigenobu S."/>
        </authorList>
    </citation>
    <scope>NUCLEOTIDE SEQUENCE [LARGE SCALE GENOMIC DNA]</scope>
</reference>
<sequence length="83" mass="9235">MIRETVLKTTPTLPPVNILDVDGFPGQPQSTDEVSKSRSVVTIRPWRKPANEVCAHLIAWTLQHLQADIAGHCTGQYGSRDQR</sequence>
<keyword evidence="2" id="KW-1185">Reference proteome</keyword>
<name>A0AAV4EE06_9GAST</name>
<accession>A0AAV4EE06</accession>
<dbReference type="AlphaFoldDB" id="A0AAV4EE06"/>
<protein>
    <submittedName>
        <fullName evidence="1">Uncharacterized protein</fullName>
    </submittedName>
</protein>
<organism evidence="1 2">
    <name type="scientific">Elysia marginata</name>
    <dbReference type="NCBI Taxonomy" id="1093978"/>
    <lineage>
        <taxon>Eukaryota</taxon>
        <taxon>Metazoa</taxon>
        <taxon>Spiralia</taxon>
        <taxon>Lophotrochozoa</taxon>
        <taxon>Mollusca</taxon>
        <taxon>Gastropoda</taxon>
        <taxon>Heterobranchia</taxon>
        <taxon>Euthyneura</taxon>
        <taxon>Panpulmonata</taxon>
        <taxon>Sacoglossa</taxon>
        <taxon>Placobranchoidea</taxon>
        <taxon>Plakobranchidae</taxon>
        <taxon>Elysia</taxon>
    </lineage>
</organism>